<dbReference type="EC" id="2.4.-.-" evidence="1"/>
<proteinExistence type="predicted"/>
<dbReference type="RefSeq" id="WP_317329531.1">
    <property type="nucleotide sequence ID" value="NZ_JAWJZA010000015.1"/>
</dbReference>
<evidence type="ECO:0000313" key="1">
    <source>
        <dbReference type="EMBL" id="MDV5087707.1"/>
    </source>
</evidence>
<comment type="caution">
    <text evidence="1">The sequence shown here is derived from an EMBL/GenBank/DDBJ whole genome shotgun (WGS) entry which is preliminary data.</text>
</comment>
<evidence type="ECO:0000313" key="2">
    <source>
        <dbReference type="Proteomes" id="UP001272515"/>
    </source>
</evidence>
<dbReference type="Proteomes" id="UP001272515">
    <property type="component" value="Unassembled WGS sequence"/>
</dbReference>
<sequence length="399" mass="45697">MKIAILESIIMPAGHEVEFDRILVNEVKRRGDETVFFVPENFPFKIDYKTDVSYLSGGEVVTYAGVSPLKKLWLSILREKRRRAWFNSAYDKAMAGECDAIIIPTATYRYVKAIVDTKLKDSPVPVYIIFHGINNKEQANFVKAAKLIASYKNIHLKVITLCHNLDSENLDNVDCIIPPVFKPVHISKNSEYTEDVTTNTEPATQGDGIIDVSSTKMDEKPLTLGVFGQFRKEKNIIPFLDAFIKAQFNRPVNLVVQGATAKPEDSQLFEEMQKNYEQYDQISFVHKSLIGPDWERALLDVDVIVLPYGAKRYLYHWSAMLFTAIGFNKCILQSREINPEVLEKYPIGAFIDITDVNVLQRELEQWVQEYTTHMADIYQALECANHDFGHEEFVTQLLR</sequence>
<keyword evidence="2" id="KW-1185">Reference proteome</keyword>
<gene>
    <name evidence="1" type="ORF">RVY80_02455</name>
</gene>
<reference evidence="1 2" key="1">
    <citation type="submission" date="2023-10" db="EMBL/GenBank/DDBJ databases">
        <title>Veillonella sp. nov., isolated from a pig farm feces dump.</title>
        <authorList>
            <person name="Chang Y.-H."/>
        </authorList>
    </citation>
    <scope>NUCLEOTIDE SEQUENCE [LARGE SCALE GENOMIC DNA]</scope>
    <source>
        <strain evidence="1 2">YH-vei2233</strain>
    </source>
</reference>
<keyword evidence="1" id="KW-0328">Glycosyltransferase</keyword>
<protein>
    <submittedName>
        <fullName evidence="1">Glycosyltransferase</fullName>
        <ecNumber evidence="1">2.4.-.-</ecNumber>
    </submittedName>
</protein>
<dbReference type="SUPFAM" id="SSF53756">
    <property type="entry name" value="UDP-Glycosyltransferase/glycogen phosphorylase"/>
    <property type="match status" value="1"/>
</dbReference>
<organism evidence="1 2">
    <name type="scientific">Veillonella absiana</name>
    <dbReference type="NCBI Taxonomy" id="3079305"/>
    <lineage>
        <taxon>Bacteria</taxon>
        <taxon>Bacillati</taxon>
        <taxon>Bacillota</taxon>
        <taxon>Negativicutes</taxon>
        <taxon>Veillonellales</taxon>
        <taxon>Veillonellaceae</taxon>
        <taxon>Veillonella</taxon>
    </lineage>
</organism>
<accession>A0ABU3Z7M7</accession>
<name>A0ABU3Z7M7_9FIRM</name>
<dbReference type="GO" id="GO:0016757">
    <property type="term" value="F:glycosyltransferase activity"/>
    <property type="evidence" value="ECO:0007669"/>
    <property type="project" value="UniProtKB-KW"/>
</dbReference>
<keyword evidence="1" id="KW-0808">Transferase</keyword>
<dbReference type="Gene3D" id="3.40.50.2000">
    <property type="entry name" value="Glycogen Phosphorylase B"/>
    <property type="match status" value="1"/>
</dbReference>
<dbReference type="EMBL" id="JAWJZB010000002">
    <property type="protein sequence ID" value="MDV5087707.1"/>
    <property type="molecule type" value="Genomic_DNA"/>
</dbReference>